<evidence type="ECO:0000256" key="2">
    <source>
        <dbReference type="PROSITE-ProRule" id="PRU10007"/>
    </source>
</evidence>
<feature type="active site" evidence="2">
    <location>
        <position position="79"/>
    </location>
</feature>
<dbReference type="Gene3D" id="3.40.605.10">
    <property type="entry name" value="Aldehyde Dehydrogenase, Chain A, domain 1"/>
    <property type="match status" value="1"/>
</dbReference>
<dbReference type="Pfam" id="PF00171">
    <property type="entry name" value="Aldedh"/>
    <property type="match status" value="1"/>
</dbReference>
<name>A0A0S4IXX6_BODSA</name>
<reference evidence="6" key="1">
    <citation type="submission" date="2015-09" db="EMBL/GenBank/DDBJ databases">
        <authorList>
            <consortium name="Pathogen Informatics"/>
        </authorList>
    </citation>
    <scope>NUCLEOTIDE SEQUENCE [LARGE SCALE GENOMIC DNA]</scope>
    <source>
        <strain evidence="6">Lake Konstanz</strain>
    </source>
</reference>
<evidence type="ECO:0000313" key="6">
    <source>
        <dbReference type="Proteomes" id="UP000051952"/>
    </source>
</evidence>
<keyword evidence="6" id="KW-1185">Reference proteome</keyword>
<dbReference type="FunFam" id="3.40.309.10:FF:000009">
    <property type="entry name" value="Aldehyde dehydrogenase A"/>
    <property type="match status" value="1"/>
</dbReference>
<dbReference type="OMA" id="FPEGCFQ"/>
<evidence type="ECO:0000256" key="3">
    <source>
        <dbReference type="RuleBase" id="RU003345"/>
    </source>
</evidence>
<dbReference type="InterPro" id="IPR016160">
    <property type="entry name" value="Ald_DH_CS_CYS"/>
</dbReference>
<dbReference type="InterPro" id="IPR029510">
    <property type="entry name" value="Ald_DH_CS_GLU"/>
</dbReference>
<dbReference type="GO" id="GO:0016620">
    <property type="term" value="F:oxidoreductase activity, acting on the aldehyde or oxo group of donors, NAD or NADP as acceptor"/>
    <property type="evidence" value="ECO:0007669"/>
    <property type="project" value="InterPro"/>
</dbReference>
<feature type="non-terminal residue" evidence="5">
    <location>
        <position position="1"/>
    </location>
</feature>
<evidence type="ECO:0000313" key="5">
    <source>
        <dbReference type="EMBL" id="CUG07639.1"/>
    </source>
</evidence>
<organism evidence="5 6">
    <name type="scientific">Bodo saltans</name>
    <name type="common">Flagellated protozoan</name>
    <dbReference type="NCBI Taxonomy" id="75058"/>
    <lineage>
        <taxon>Eukaryota</taxon>
        <taxon>Discoba</taxon>
        <taxon>Euglenozoa</taxon>
        <taxon>Kinetoplastea</taxon>
        <taxon>Metakinetoplastina</taxon>
        <taxon>Eubodonida</taxon>
        <taxon>Bodonidae</taxon>
        <taxon>Bodo</taxon>
    </lineage>
</organism>
<proteinExistence type="inferred from homology"/>
<keyword evidence="1 3" id="KW-0560">Oxidoreductase</keyword>
<dbReference type="PANTHER" id="PTHR11699">
    <property type="entry name" value="ALDEHYDE DEHYDROGENASE-RELATED"/>
    <property type="match status" value="1"/>
</dbReference>
<evidence type="ECO:0000259" key="4">
    <source>
        <dbReference type="Pfam" id="PF00171"/>
    </source>
</evidence>
<dbReference type="InterPro" id="IPR016161">
    <property type="entry name" value="Ald_DH/histidinol_DH"/>
</dbReference>
<gene>
    <name evidence="5" type="ORF">BSAL_73875c</name>
</gene>
<dbReference type="OrthoDB" id="310895at2759"/>
<dbReference type="PROSITE" id="PS00687">
    <property type="entry name" value="ALDEHYDE_DEHYDR_GLU"/>
    <property type="match status" value="1"/>
</dbReference>
<dbReference type="PROSITE" id="PS00070">
    <property type="entry name" value="ALDEHYDE_DEHYDR_CYS"/>
    <property type="match status" value="1"/>
</dbReference>
<dbReference type="InterPro" id="IPR016163">
    <property type="entry name" value="Ald_DH_C"/>
</dbReference>
<accession>A0A0S4IXX6</accession>
<dbReference type="EMBL" id="CYKH01000631">
    <property type="protein sequence ID" value="CUG07639.1"/>
    <property type="molecule type" value="Genomic_DNA"/>
</dbReference>
<protein>
    <recommendedName>
        <fullName evidence="4">Aldehyde dehydrogenase domain-containing protein</fullName>
    </recommendedName>
</protein>
<comment type="similarity">
    <text evidence="3">Belongs to the aldehyde dehydrogenase family.</text>
</comment>
<dbReference type="InterPro" id="IPR016162">
    <property type="entry name" value="Ald_DH_N"/>
</dbReference>
<dbReference type="Gene3D" id="3.40.309.10">
    <property type="entry name" value="Aldehyde Dehydrogenase, Chain A, domain 2"/>
    <property type="match status" value="1"/>
</dbReference>
<feature type="domain" description="Aldehyde dehydrogenase" evidence="4">
    <location>
        <begin position="1"/>
        <end position="305"/>
    </location>
</feature>
<dbReference type="VEuPathDB" id="TriTrypDB:BSAL_73875c"/>
<dbReference type="SUPFAM" id="SSF53720">
    <property type="entry name" value="ALDH-like"/>
    <property type="match status" value="1"/>
</dbReference>
<evidence type="ECO:0000256" key="1">
    <source>
        <dbReference type="ARBA" id="ARBA00023002"/>
    </source>
</evidence>
<sequence length="381" mass="41361">AVILKVATPTATVGQFIEECIAAGEFPKGLFHCLNVPGAQVSKAMLEHGIDKIFFTGSVKVGKELMAEAAKTLTPLSLELGGKDPMVVMADANLERAVNCALWAGFQNAGQSCGGIERVYVHESIYDAFVAQLVEKTRALRHGPDTEFGVDIGAITTKGQLATIKDQVDDAVKNGAVIAAQSRPVGDLSKGFFYPATVLTNVNHSMQILRDENFGPVLPVMPFRSDEQAIRLANDCSMALTSSVFSESSATAQRIAKQLDSGVVTINDHLYSHGMSEAPWGGWKESGLGRTHGYLGLKEMSNVKCINNERVPSSWIPRNMWWYPFDRASYDGLLAGVRFLAPQDAAQFVSSSTKLVKFAVGKMFTKWRVNSEQQKAPEAKN</sequence>
<dbReference type="Proteomes" id="UP000051952">
    <property type="component" value="Unassembled WGS sequence"/>
</dbReference>
<dbReference type="AlphaFoldDB" id="A0A0S4IXX6"/>
<dbReference type="InterPro" id="IPR015590">
    <property type="entry name" value="Aldehyde_DH_dom"/>
</dbReference>